<keyword evidence="3" id="KW-1185">Reference proteome</keyword>
<dbReference type="OrthoDB" id="3765013at2"/>
<gene>
    <name evidence="2" type="ORF">EUA06_06055</name>
</gene>
<dbReference type="CDD" id="cd20684">
    <property type="entry name" value="CdiA-CT_Yk_RNaseA-like"/>
    <property type="match status" value="1"/>
</dbReference>
<evidence type="ECO:0000313" key="3">
    <source>
        <dbReference type="Proteomes" id="UP000291838"/>
    </source>
</evidence>
<evidence type="ECO:0000259" key="1">
    <source>
        <dbReference type="Pfam" id="PF18431"/>
    </source>
</evidence>
<proteinExistence type="predicted"/>
<sequence>MRISVECGGFTRAADACLTANQTSAVLTSSLTSRLGSTAGMAGDDATSTAFATAYDAGAREAVAALADLTHAFIGAGRLLTTTGANHEAAESSAGGLQVLGYSGDDLHEAAYVRVRPASPPPSLGDREFSLTGVDAWILDQVEGFVWPGADVDRLCAAATSWRRAAASTAGLADHIDIAITLVQAQHSPEVSLAVDALGDLATLVGDTAWQLSRLADACEDYAAAVEATRERTRGLLSEVGQMIVEGAAISVIVTGLTGGLGGAASVTAAAARVRSQAPRFYALLTALRAGVATSAARLERVRDDLAVVRARAAKFMRVPAKNEVGAIRPSFWLPSTPGWLRAHEVPPGHTIDRHVAKTVDELAARLRHKPSLKWASTFDNQASAERLIADVLERRAGDVQDWLKDPKGQLTLFEDLGGRTGSSLASDGTVRAPTGVRVVLLPDSRATSGWRILTAFPD</sequence>
<feature type="domain" description="Bacterial CdiA-CT RNAse A" evidence="1">
    <location>
        <begin position="349"/>
        <end position="458"/>
    </location>
</feature>
<dbReference type="RefSeq" id="WP_129474114.1">
    <property type="nucleotide sequence ID" value="NZ_SDWS01000002.1"/>
</dbReference>
<comment type="caution">
    <text evidence="2">The sequence shown here is derived from an EMBL/GenBank/DDBJ whole genome shotgun (WGS) entry which is preliminary data.</text>
</comment>
<dbReference type="AlphaFoldDB" id="A0A4Q2RX83"/>
<dbReference type="Pfam" id="PF18431">
    <property type="entry name" value="RNAse_A_bac"/>
    <property type="match status" value="1"/>
</dbReference>
<organism evidence="2 3">
    <name type="scientific">Nocardioides glacieisoli</name>
    <dbReference type="NCBI Taxonomy" id="1168730"/>
    <lineage>
        <taxon>Bacteria</taxon>
        <taxon>Bacillati</taxon>
        <taxon>Actinomycetota</taxon>
        <taxon>Actinomycetes</taxon>
        <taxon>Propionibacteriales</taxon>
        <taxon>Nocardioidaceae</taxon>
        <taxon>Nocardioides</taxon>
    </lineage>
</organism>
<protein>
    <recommendedName>
        <fullName evidence="1">Bacterial CdiA-CT RNAse A domain-containing protein</fullName>
    </recommendedName>
</protein>
<dbReference type="EMBL" id="SDWS01000002">
    <property type="protein sequence ID" value="RYB92509.1"/>
    <property type="molecule type" value="Genomic_DNA"/>
</dbReference>
<evidence type="ECO:0000313" key="2">
    <source>
        <dbReference type="EMBL" id="RYB92509.1"/>
    </source>
</evidence>
<dbReference type="InterPro" id="IPR041436">
    <property type="entry name" value="RNAse_A_bac"/>
</dbReference>
<dbReference type="Proteomes" id="UP000291838">
    <property type="component" value="Unassembled WGS sequence"/>
</dbReference>
<name>A0A4Q2RX83_9ACTN</name>
<reference evidence="2 3" key="1">
    <citation type="submission" date="2019-01" db="EMBL/GenBank/DDBJ databases">
        <title>Novel species of Nocardioides.</title>
        <authorList>
            <person name="Liu Q."/>
            <person name="Xin Y.-H."/>
        </authorList>
    </citation>
    <scope>NUCLEOTIDE SEQUENCE [LARGE SCALE GENOMIC DNA]</scope>
    <source>
        <strain evidence="2 3">HLT3-15</strain>
    </source>
</reference>
<accession>A0A4Q2RX83</accession>